<reference evidence="1" key="1">
    <citation type="journal article" date="2018" name="Genome Biol.">
        <title>SKESA: strategic k-mer extension for scrupulous assemblies.</title>
        <authorList>
            <person name="Souvorov A."/>
            <person name="Agarwala R."/>
            <person name="Lipman D.J."/>
        </authorList>
    </citation>
    <scope>NUCLEOTIDE SEQUENCE</scope>
    <source>
        <strain evidence="1">Salmonella enterica</strain>
    </source>
</reference>
<name>A0A6X7M347_SALEB</name>
<gene>
    <name evidence="1" type="ORF">GI588_09250</name>
</gene>
<accession>A0A6X7M347</accession>
<protein>
    <submittedName>
        <fullName evidence="1">Uncharacterized protein</fullName>
    </submittedName>
</protein>
<organism evidence="1">
    <name type="scientific">Salmonella enterica subsp. enterica serovar Java</name>
    <dbReference type="NCBI Taxonomy" id="224729"/>
    <lineage>
        <taxon>Bacteria</taxon>
        <taxon>Pseudomonadati</taxon>
        <taxon>Pseudomonadota</taxon>
        <taxon>Gammaproteobacteria</taxon>
        <taxon>Enterobacterales</taxon>
        <taxon>Enterobacteriaceae</taxon>
        <taxon>Salmonella</taxon>
    </lineage>
</organism>
<dbReference type="AlphaFoldDB" id="A0A6X7M347"/>
<comment type="caution">
    <text evidence="1">The sequence shown here is derived from an EMBL/GenBank/DDBJ whole genome shotgun (WGS) entry which is preliminary data.</text>
</comment>
<sequence length="305" mass="36447">MFFNDESLFSFLFRTQLIYGYHNFRNLITLGGWVSHKINARKELFPIYHRFNELKLLNVVNSGEHPHTTFSSPYSNLREFKEFIEHGTAYINGRPDRTIRFCNVCIIENKKKYGVGYLKKDWEFSRYCFIHKVPLSETIPFSYKKTVNAMSDIIQGVLPENDDFVISPLEETKWKEIKKQQKKPLSTLYIKPCASFLMKEWIYENRIILTELLQKKLYDLQKDVLLKQLTLYPDWYVSKLYHKRHDESLVIFKDYVTQNTCIIKEKYGILRKNSFVFRCLKAKSINCNDCTEKLSSRDCKLRNQF</sequence>
<evidence type="ECO:0000313" key="1">
    <source>
        <dbReference type="EMBL" id="HAB1452929.1"/>
    </source>
</evidence>
<reference evidence="1" key="2">
    <citation type="submission" date="2019-05" db="EMBL/GenBank/DDBJ databases">
        <authorList>
            <consortium name="NCBI Pathogen Detection Project"/>
        </authorList>
    </citation>
    <scope>NUCLEOTIDE SEQUENCE</scope>
    <source>
        <strain evidence="1">Salmonella enterica</strain>
    </source>
</reference>
<proteinExistence type="predicted"/>
<dbReference type="EMBL" id="DAAFTP010000014">
    <property type="protein sequence ID" value="HAB1452929.1"/>
    <property type="molecule type" value="Genomic_DNA"/>
</dbReference>